<feature type="compositionally biased region" description="Low complexity" evidence="1">
    <location>
        <begin position="43"/>
        <end position="53"/>
    </location>
</feature>
<feature type="non-terminal residue" evidence="2">
    <location>
        <position position="72"/>
    </location>
</feature>
<protein>
    <submittedName>
        <fullName evidence="2">Uncharacterized protein</fullName>
    </submittedName>
</protein>
<sequence length="72" mass="7971">KKNSKKVAVESFKSQRGKKKEEASTAVVTRSQKAREAKVITLSSETSDTSGSDGTDEDYAEFLKAYKSPDFY</sequence>
<dbReference type="Proteomes" id="UP000236291">
    <property type="component" value="Unassembled WGS sequence"/>
</dbReference>
<evidence type="ECO:0000313" key="2">
    <source>
        <dbReference type="EMBL" id="PNX68859.1"/>
    </source>
</evidence>
<comment type="caution">
    <text evidence="2">The sequence shown here is derived from an EMBL/GenBank/DDBJ whole genome shotgun (WGS) entry which is preliminary data.</text>
</comment>
<organism evidence="2 3">
    <name type="scientific">Trifolium pratense</name>
    <name type="common">Red clover</name>
    <dbReference type="NCBI Taxonomy" id="57577"/>
    <lineage>
        <taxon>Eukaryota</taxon>
        <taxon>Viridiplantae</taxon>
        <taxon>Streptophyta</taxon>
        <taxon>Embryophyta</taxon>
        <taxon>Tracheophyta</taxon>
        <taxon>Spermatophyta</taxon>
        <taxon>Magnoliopsida</taxon>
        <taxon>eudicotyledons</taxon>
        <taxon>Gunneridae</taxon>
        <taxon>Pentapetalae</taxon>
        <taxon>rosids</taxon>
        <taxon>fabids</taxon>
        <taxon>Fabales</taxon>
        <taxon>Fabaceae</taxon>
        <taxon>Papilionoideae</taxon>
        <taxon>50 kb inversion clade</taxon>
        <taxon>NPAAA clade</taxon>
        <taxon>Hologalegina</taxon>
        <taxon>IRL clade</taxon>
        <taxon>Trifolieae</taxon>
        <taxon>Trifolium</taxon>
    </lineage>
</organism>
<dbReference type="EMBL" id="ASHM01236014">
    <property type="protein sequence ID" value="PNX68859.1"/>
    <property type="molecule type" value="Genomic_DNA"/>
</dbReference>
<feature type="non-terminal residue" evidence="2">
    <location>
        <position position="1"/>
    </location>
</feature>
<feature type="region of interest" description="Disordered" evidence="1">
    <location>
        <begin position="1"/>
        <end position="58"/>
    </location>
</feature>
<proteinExistence type="predicted"/>
<name>A0A2K3KRF0_TRIPR</name>
<accession>A0A2K3KRF0</accession>
<gene>
    <name evidence="2" type="ORF">L195_g064172</name>
</gene>
<dbReference type="AlphaFoldDB" id="A0A2K3KRF0"/>
<evidence type="ECO:0000313" key="3">
    <source>
        <dbReference type="Proteomes" id="UP000236291"/>
    </source>
</evidence>
<reference evidence="2 3" key="2">
    <citation type="journal article" date="2017" name="Front. Plant Sci.">
        <title>Gene Classification and Mining of Molecular Markers Useful in Red Clover (Trifolium pratense) Breeding.</title>
        <authorList>
            <person name="Istvanek J."/>
            <person name="Dluhosova J."/>
            <person name="Dluhos P."/>
            <person name="Patkova L."/>
            <person name="Nedelnik J."/>
            <person name="Repkova J."/>
        </authorList>
    </citation>
    <scope>NUCLEOTIDE SEQUENCE [LARGE SCALE GENOMIC DNA]</scope>
    <source>
        <strain evidence="3">cv. Tatra</strain>
        <tissue evidence="2">Young leaves</tissue>
    </source>
</reference>
<evidence type="ECO:0000256" key="1">
    <source>
        <dbReference type="SAM" id="MobiDB-lite"/>
    </source>
</evidence>
<reference evidence="2 3" key="1">
    <citation type="journal article" date="2014" name="Am. J. Bot.">
        <title>Genome assembly and annotation for red clover (Trifolium pratense; Fabaceae).</title>
        <authorList>
            <person name="Istvanek J."/>
            <person name="Jaros M."/>
            <person name="Krenek A."/>
            <person name="Repkova J."/>
        </authorList>
    </citation>
    <scope>NUCLEOTIDE SEQUENCE [LARGE SCALE GENOMIC DNA]</scope>
    <source>
        <strain evidence="3">cv. Tatra</strain>
        <tissue evidence="2">Young leaves</tissue>
    </source>
</reference>